<protein>
    <submittedName>
        <fullName evidence="1">Uncharacterized protein</fullName>
    </submittedName>
</protein>
<organism evidence="1 2">
    <name type="scientific">Acinetobacter ursingii</name>
    <dbReference type="NCBI Taxonomy" id="108980"/>
    <lineage>
        <taxon>Bacteria</taxon>
        <taxon>Pseudomonadati</taxon>
        <taxon>Pseudomonadota</taxon>
        <taxon>Gammaproteobacteria</taxon>
        <taxon>Moraxellales</taxon>
        <taxon>Moraxellaceae</taxon>
        <taxon>Acinetobacter</taxon>
    </lineage>
</organism>
<gene>
    <name evidence="1" type="ORF">LSO60_18825</name>
</gene>
<keyword evidence="1" id="KW-0614">Plasmid</keyword>
<name>A0AA46S6K2_9GAMM</name>
<dbReference type="AlphaFoldDB" id="A0AA46S6K2"/>
<dbReference type="RefSeq" id="WP_219310269.1">
    <property type="nucleotide sequence ID" value="NZ_CP089054.1"/>
</dbReference>
<dbReference type="Pfam" id="PF25860">
    <property type="entry name" value="CPPA"/>
    <property type="match status" value="1"/>
</dbReference>
<dbReference type="Proteomes" id="UP001164064">
    <property type="component" value="Plasmid pRIVM_C010559_3"/>
</dbReference>
<dbReference type="EMBL" id="CP089054">
    <property type="protein sequence ID" value="UYF73871.1"/>
    <property type="molecule type" value="Genomic_DNA"/>
</dbReference>
<dbReference type="GeneID" id="69584814"/>
<sequence length="61" mass="7083">MEQEQAASVIINNDVDQKNYEYLLTQVDQVAIEYAVNELATQNKRPYLSNIFKVLDIPPRK</sequence>
<geneLocation type="plasmid" evidence="1 2">
    <name>pRIVM_C010559_3</name>
</geneLocation>
<accession>A0AA46S6K2</accession>
<proteinExistence type="predicted"/>
<evidence type="ECO:0000313" key="2">
    <source>
        <dbReference type="Proteomes" id="UP001164064"/>
    </source>
</evidence>
<dbReference type="InterPro" id="IPR058891">
    <property type="entry name" value="CPPA"/>
</dbReference>
<reference evidence="1" key="1">
    <citation type="journal article" date="2022" name="J Glob Antimicrob Resist">
        <title>Comparative analysis of IMP-4- and OXA-58-containing plasmids of three carbapenemase-producing Acinetobacter ursingii strains in the Netherlands.</title>
        <authorList>
            <person name="Hendrickx A.P.A."/>
            <person name="Schade R.P."/>
            <person name="Landman F."/>
            <person name="Bosch T."/>
            <person name="Schouls L.M."/>
            <person name="van Dijk K."/>
        </authorList>
    </citation>
    <scope>NUCLEOTIDE SEQUENCE</scope>
    <source>
        <strain evidence="1">RIVM_C010559</strain>
    </source>
</reference>
<evidence type="ECO:0000313" key="1">
    <source>
        <dbReference type="EMBL" id="UYF73871.1"/>
    </source>
</evidence>